<dbReference type="PANTHER" id="PTHR46732:SF8">
    <property type="entry name" value="ATP-DEPENDENT PROTEASE LA (LON) DOMAIN PROTEIN"/>
    <property type="match status" value="1"/>
</dbReference>
<dbReference type="SMART" id="SM00464">
    <property type="entry name" value="LON"/>
    <property type="match status" value="1"/>
</dbReference>
<feature type="region of interest" description="Disordered" evidence="9">
    <location>
        <begin position="1"/>
        <end position="20"/>
    </location>
</feature>
<keyword evidence="5" id="KW-0479">Metal-binding</keyword>
<accession>A0A6G0WAX0</accession>
<dbReference type="InterPro" id="IPR046336">
    <property type="entry name" value="Lon_prtase_N_sf"/>
</dbReference>
<comment type="pathway">
    <text evidence="2">Protein modification; protein ubiquitination.</text>
</comment>
<dbReference type="PROSITE" id="PS51788">
    <property type="entry name" value="CULT"/>
    <property type="match status" value="1"/>
</dbReference>
<keyword evidence="6" id="KW-0833">Ubl conjugation pathway</keyword>
<dbReference type="Gene3D" id="2.30.130.40">
    <property type="entry name" value="LON domain-like"/>
    <property type="match status" value="1"/>
</dbReference>
<evidence type="ECO:0000259" key="10">
    <source>
        <dbReference type="PROSITE" id="PS51787"/>
    </source>
</evidence>
<dbReference type="InterPro" id="IPR015947">
    <property type="entry name" value="PUA-like_sf"/>
</dbReference>
<dbReference type="Gene3D" id="1.20.58.1480">
    <property type="match status" value="1"/>
</dbReference>
<proteinExistence type="inferred from homology"/>
<dbReference type="Proteomes" id="UP000481153">
    <property type="component" value="Unassembled WGS sequence"/>
</dbReference>
<evidence type="ECO:0000256" key="2">
    <source>
        <dbReference type="ARBA" id="ARBA00004906"/>
    </source>
</evidence>
<feature type="domain" description="Lon N-terminal" evidence="10">
    <location>
        <begin position="55"/>
        <end position="276"/>
    </location>
</feature>
<dbReference type="GO" id="GO:0005634">
    <property type="term" value="C:nucleus"/>
    <property type="evidence" value="ECO:0007669"/>
    <property type="project" value="UniProtKB-SubCell"/>
</dbReference>
<dbReference type="Pfam" id="PF02190">
    <property type="entry name" value="LON_substr_bdg"/>
    <property type="match status" value="1"/>
</dbReference>
<dbReference type="UniPathway" id="UPA00143"/>
<evidence type="ECO:0000313" key="12">
    <source>
        <dbReference type="EMBL" id="KAF0724521.1"/>
    </source>
</evidence>
<dbReference type="InterPro" id="IPR003111">
    <property type="entry name" value="Lon_prtase_N"/>
</dbReference>
<comment type="similarity">
    <text evidence="3">Belongs to the CRBN family.</text>
</comment>
<keyword evidence="7" id="KW-0862">Zinc</keyword>
<dbReference type="Gene3D" id="2.170.150.20">
    <property type="entry name" value="Peptide methionine sulfoxide reductase"/>
    <property type="match status" value="1"/>
</dbReference>
<dbReference type="GO" id="GO:0046872">
    <property type="term" value="F:metal ion binding"/>
    <property type="evidence" value="ECO:0007669"/>
    <property type="project" value="UniProtKB-KW"/>
</dbReference>
<comment type="subcellular location">
    <subcellularLocation>
        <location evidence="1">Nucleus</location>
    </subcellularLocation>
</comment>
<feature type="domain" description="CULT" evidence="11">
    <location>
        <begin position="276"/>
        <end position="385"/>
    </location>
</feature>
<evidence type="ECO:0000313" key="13">
    <source>
        <dbReference type="Proteomes" id="UP000481153"/>
    </source>
</evidence>
<keyword evidence="8" id="KW-0539">Nucleus</keyword>
<evidence type="ECO:0000259" key="11">
    <source>
        <dbReference type="PROSITE" id="PS51788"/>
    </source>
</evidence>
<name>A0A6G0WAX0_9STRA</name>
<evidence type="ECO:0000256" key="5">
    <source>
        <dbReference type="ARBA" id="ARBA00022723"/>
    </source>
</evidence>
<dbReference type="Pfam" id="PF03226">
    <property type="entry name" value="Yippee-Mis18"/>
    <property type="match status" value="1"/>
</dbReference>
<dbReference type="GO" id="GO:0016567">
    <property type="term" value="P:protein ubiquitination"/>
    <property type="evidence" value="ECO:0007669"/>
    <property type="project" value="UniProtKB-UniPathway"/>
</dbReference>
<evidence type="ECO:0000256" key="6">
    <source>
        <dbReference type="ARBA" id="ARBA00022786"/>
    </source>
</evidence>
<dbReference type="PROSITE" id="PS51787">
    <property type="entry name" value="LON_N"/>
    <property type="match status" value="1"/>
</dbReference>
<evidence type="ECO:0000256" key="9">
    <source>
        <dbReference type="SAM" id="MobiDB-lite"/>
    </source>
</evidence>
<sequence>MSNSADDEMSDASSLEEYGDSPIDPFLVDHSYLGEDMAVLGSKSAHFVPGSVVDMPLVVLPDLVIFPGETLPLRMLSTWTLQSMTSRLRHGNDVFAIINTERPRHVGTLIQIERVYEQGDMYLSIVGRGRQRFEIIERLHVSHVVSEANARIRVLPDLHAIPCPFPTLGTTRRKRPRLTTIAYWGPAEYAQFDGPSLVHQAKAILLQSVEWQAFLDASFSSSPSAPLASSPSDPTRFSYWLAGHLTLSLRDRQRLLAMSCVIGRLRSLIAWLQQHTSLIQCAGCATTLADTRDIFLQQDVDDGGPVSTFVNPHGSIHQILTMQRVAHSAFWPHGEPTLADTWFPGYTWQCIYCRVCANFLGWRYISTIEQVHPRVFYGLLRKAIN</sequence>
<reference evidence="12 13" key="1">
    <citation type="submission" date="2019-07" db="EMBL/GenBank/DDBJ databases">
        <title>Genomics analysis of Aphanomyces spp. identifies a new class of oomycete effector associated with host adaptation.</title>
        <authorList>
            <person name="Gaulin E."/>
        </authorList>
    </citation>
    <scope>NUCLEOTIDE SEQUENCE [LARGE SCALE GENOMIC DNA]</scope>
    <source>
        <strain evidence="12 13">ATCC 201684</strain>
    </source>
</reference>
<dbReference type="FunFam" id="2.170.150.20:FF:000007">
    <property type="entry name" value="Protein cereblon"/>
    <property type="match status" value="1"/>
</dbReference>
<evidence type="ECO:0000256" key="8">
    <source>
        <dbReference type="ARBA" id="ARBA00023242"/>
    </source>
</evidence>
<evidence type="ECO:0000256" key="4">
    <source>
        <dbReference type="ARBA" id="ARBA00014394"/>
    </source>
</evidence>
<comment type="caution">
    <text evidence="12">The sequence shown here is derived from an EMBL/GenBank/DDBJ whole genome shotgun (WGS) entry which is preliminary data.</text>
</comment>
<keyword evidence="13" id="KW-1185">Reference proteome</keyword>
<dbReference type="CDD" id="cd15777">
    <property type="entry name" value="CRBN_C_like"/>
    <property type="match status" value="1"/>
</dbReference>
<dbReference type="SUPFAM" id="SSF88697">
    <property type="entry name" value="PUA domain-like"/>
    <property type="match status" value="1"/>
</dbReference>
<dbReference type="InterPro" id="IPR034750">
    <property type="entry name" value="CULT"/>
</dbReference>
<gene>
    <name evidence="12" type="ORF">Ae201684_016815</name>
</gene>
<evidence type="ECO:0000256" key="3">
    <source>
        <dbReference type="ARBA" id="ARBA00005293"/>
    </source>
</evidence>
<protein>
    <recommendedName>
        <fullName evidence="4">Protein cereblon</fullName>
    </recommendedName>
</protein>
<evidence type="ECO:0000256" key="1">
    <source>
        <dbReference type="ARBA" id="ARBA00004123"/>
    </source>
</evidence>
<dbReference type="AlphaFoldDB" id="A0A6G0WAX0"/>
<dbReference type="VEuPathDB" id="FungiDB:AeMF1_003601"/>
<organism evidence="12 13">
    <name type="scientific">Aphanomyces euteiches</name>
    <dbReference type="NCBI Taxonomy" id="100861"/>
    <lineage>
        <taxon>Eukaryota</taxon>
        <taxon>Sar</taxon>
        <taxon>Stramenopiles</taxon>
        <taxon>Oomycota</taxon>
        <taxon>Saprolegniomycetes</taxon>
        <taxon>Saprolegniales</taxon>
        <taxon>Verrucalvaceae</taxon>
        <taxon>Aphanomyces</taxon>
    </lineage>
</organism>
<dbReference type="PANTHER" id="PTHR46732">
    <property type="entry name" value="ATP-DEPENDENT PROTEASE LA (LON) DOMAIN PROTEIN"/>
    <property type="match status" value="1"/>
</dbReference>
<dbReference type="EMBL" id="VJMJ01000269">
    <property type="protein sequence ID" value="KAF0724521.1"/>
    <property type="molecule type" value="Genomic_DNA"/>
</dbReference>
<evidence type="ECO:0000256" key="7">
    <source>
        <dbReference type="ARBA" id="ARBA00022833"/>
    </source>
</evidence>
<feature type="compositionally biased region" description="Acidic residues" evidence="9">
    <location>
        <begin position="1"/>
        <end position="10"/>
    </location>
</feature>
<dbReference type="InterPro" id="IPR004910">
    <property type="entry name" value="Yippee/Mis18/Cereblon"/>
</dbReference>